<reference evidence="4 5" key="1">
    <citation type="submission" date="2024-03" db="EMBL/GenBank/DDBJ databases">
        <title>Novel Streptomyces species of biotechnological and ecological value are a feature of Machair soil.</title>
        <authorList>
            <person name="Prole J.R."/>
            <person name="Goodfellow M."/>
            <person name="Allenby N."/>
            <person name="Ward A.C."/>
        </authorList>
    </citation>
    <scope>NUCLEOTIDE SEQUENCE [LARGE SCALE GENOMIC DNA]</scope>
    <source>
        <strain evidence="4 5">MS1.AVA.1</strain>
    </source>
</reference>
<keyword evidence="5" id="KW-1185">Reference proteome</keyword>
<dbReference type="InterPro" id="IPR050091">
    <property type="entry name" value="PKS_NRPS_Biosynth_Enz"/>
</dbReference>
<feature type="domain" description="Malonyl-CoA:ACP transacylase (MAT)" evidence="3">
    <location>
        <begin position="94"/>
        <end position="409"/>
    </location>
</feature>
<dbReference type="Gene3D" id="3.40.366.10">
    <property type="entry name" value="Malonyl-Coenzyme A Acyl Carrier Protein, domain 2"/>
    <property type="match status" value="1"/>
</dbReference>
<evidence type="ECO:0000256" key="2">
    <source>
        <dbReference type="ARBA" id="ARBA00022553"/>
    </source>
</evidence>
<evidence type="ECO:0000259" key="3">
    <source>
        <dbReference type="SMART" id="SM00827"/>
    </source>
</evidence>
<dbReference type="PANTHER" id="PTHR43775">
    <property type="entry name" value="FATTY ACID SYNTHASE"/>
    <property type="match status" value="1"/>
</dbReference>
<keyword evidence="4" id="KW-0808">Transferase</keyword>
<organism evidence="4 5">
    <name type="scientific">Streptomyces machairae</name>
    <dbReference type="NCBI Taxonomy" id="3134109"/>
    <lineage>
        <taxon>Bacteria</taxon>
        <taxon>Bacillati</taxon>
        <taxon>Actinomycetota</taxon>
        <taxon>Actinomycetes</taxon>
        <taxon>Kitasatosporales</taxon>
        <taxon>Streptomycetaceae</taxon>
        <taxon>Streptomyces</taxon>
    </lineage>
</organism>
<name>A0ABU8UUV2_9ACTN</name>
<keyword evidence="4" id="KW-0012">Acyltransferase</keyword>
<proteinExistence type="predicted"/>
<dbReference type="Proteomes" id="UP001376459">
    <property type="component" value="Unassembled WGS sequence"/>
</dbReference>
<gene>
    <name evidence="4" type="ORF">WKI71_43215</name>
</gene>
<sequence length="440" mass="47277">MTGQTSRPRLLTLSAPTFTALERATDELATRLESLGDTGFTELPELPDAQVPVGSLRRAIAAGTAAEAARRLRKRDPRRVFTGGPGTRTSRVFLFSGVGDQYPRLGAGLYRRLPEFRRELDRCFGFLAAEHDLDLRAVLFPPETSAGPGDGRPDLAALFDQRETTQEIHRTVVAQPLMFTLQYALARALGTLGAQPSAVAGYSVGEYAAACVAGVFPLEDALRLVTRRAQLVDELPTGAMLAVVAGPGAVAPYVGGQVSLAALNGPEQSVLSGPVEAIEKTARRLTAAGVACRRLATSHAFHSTMTEPVTGPLEELLSTLPLRPPDIPVLSNVTGTWLREEEATSPAYWARHLSRTIRFADGVAELWRLADPLLVELGPGQTLSRLALQHPSRPADAAAPVVQTLPGQFESRTEQELLLAAVGQLWTAGLEIDWHGLRQE</sequence>
<dbReference type="InterPro" id="IPR014043">
    <property type="entry name" value="Acyl_transferase_dom"/>
</dbReference>
<dbReference type="InterPro" id="IPR001227">
    <property type="entry name" value="Ac_transferase_dom_sf"/>
</dbReference>
<comment type="caution">
    <text evidence="4">The sequence shown here is derived from an EMBL/GenBank/DDBJ whole genome shotgun (WGS) entry which is preliminary data.</text>
</comment>
<dbReference type="GO" id="GO:0016746">
    <property type="term" value="F:acyltransferase activity"/>
    <property type="evidence" value="ECO:0007669"/>
    <property type="project" value="UniProtKB-KW"/>
</dbReference>
<dbReference type="SUPFAM" id="SSF55048">
    <property type="entry name" value="Probable ACP-binding domain of malonyl-CoA ACP transacylase"/>
    <property type="match status" value="1"/>
</dbReference>
<dbReference type="InterPro" id="IPR016036">
    <property type="entry name" value="Malonyl_transacylase_ACP-bd"/>
</dbReference>
<dbReference type="Pfam" id="PF00698">
    <property type="entry name" value="Acyl_transf_1"/>
    <property type="match status" value="1"/>
</dbReference>
<dbReference type="Gene3D" id="3.30.70.250">
    <property type="entry name" value="Malonyl-CoA ACP transacylase, ACP-binding"/>
    <property type="match status" value="1"/>
</dbReference>
<protein>
    <submittedName>
        <fullName evidence="4">Acyltransferase domain-containing protein</fullName>
        <ecNumber evidence="4">2.3.1.-</ecNumber>
    </submittedName>
</protein>
<keyword evidence="2" id="KW-0597">Phosphoprotein</keyword>
<dbReference type="EMBL" id="JBBKAK010000001">
    <property type="protein sequence ID" value="MEJ8672690.1"/>
    <property type="molecule type" value="Genomic_DNA"/>
</dbReference>
<dbReference type="PANTHER" id="PTHR43775:SF37">
    <property type="entry name" value="SI:DKEY-61P9.11"/>
    <property type="match status" value="1"/>
</dbReference>
<dbReference type="SUPFAM" id="SSF52151">
    <property type="entry name" value="FabD/lysophospholipase-like"/>
    <property type="match status" value="1"/>
</dbReference>
<keyword evidence="1" id="KW-0596">Phosphopantetheine</keyword>
<dbReference type="InterPro" id="IPR016035">
    <property type="entry name" value="Acyl_Trfase/lysoPLipase"/>
</dbReference>
<evidence type="ECO:0000256" key="1">
    <source>
        <dbReference type="ARBA" id="ARBA00022450"/>
    </source>
</evidence>
<accession>A0ABU8UUV2</accession>
<dbReference type="EC" id="2.3.1.-" evidence="4"/>
<dbReference type="Gene3D" id="3.30.70.3290">
    <property type="match status" value="1"/>
</dbReference>
<evidence type="ECO:0000313" key="5">
    <source>
        <dbReference type="Proteomes" id="UP001376459"/>
    </source>
</evidence>
<dbReference type="SMART" id="SM00827">
    <property type="entry name" value="PKS_AT"/>
    <property type="match status" value="1"/>
</dbReference>
<evidence type="ECO:0000313" key="4">
    <source>
        <dbReference type="EMBL" id="MEJ8672690.1"/>
    </source>
</evidence>